<gene>
    <name evidence="1" type="ORF">GCM10011312_13220</name>
</gene>
<dbReference type="AlphaFoldDB" id="A0A8J2V962"/>
<comment type="caution">
    <text evidence="1">The sequence shown here is derived from an EMBL/GenBank/DDBJ whole genome shotgun (WGS) entry which is preliminary data.</text>
</comment>
<evidence type="ECO:0008006" key="3">
    <source>
        <dbReference type="Google" id="ProtNLM"/>
    </source>
</evidence>
<dbReference type="PROSITE" id="PS51257">
    <property type="entry name" value="PROKAR_LIPOPROTEIN"/>
    <property type="match status" value="1"/>
</dbReference>
<dbReference type="EMBL" id="BMGK01000005">
    <property type="protein sequence ID" value="GGD90789.1"/>
    <property type="molecule type" value="Genomic_DNA"/>
</dbReference>
<evidence type="ECO:0000313" key="1">
    <source>
        <dbReference type="EMBL" id="GGD90789.1"/>
    </source>
</evidence>
<keyword evidence="2" id="KW-1185">Reference proteome</keyword>
<name>A0A8J2V962_9FLAO</name>
<reference evidence="1" key="2">
    <citation type="submission" date="2020-09" db="EMBL/GenBank/DDBJ databases">
        <authorList>
            <person name="Sun Q."/>
            <person name="Zhou Y."/>
        </authorList>
    </citation>
    <scope>NUCLEOTIDE SEQUENCE</scope>
    <source>
        <strain evidence="1">CGMCC 1.12924</strain>
    </source>
</reference>
<sequence>MKLLRHIFLLVLISLTSCEEEIDLDLNTADPKLVVEASINYYPDPNVTDFPKIKLSLTAPYFDTNILPVSTAEVTITDEQGNSYPFIHSENGLYFGDFEPQPNTDYTLEIIYENELYTATNQLVSAVPLEFVEQRNDAGFSGEDIELKVFFSDPAGEDNFYFFEGKSEKGNIYDALTDEFFDGNLIFGYYLVEDIEPNDVVTFNLYGINEQNYNYLFTLIQQGDAPAGPFETQPATVRGNITNQTNPDNFPLGYFRISEAFSFYYTVQ</sequence>
<dbReference type="RefSeq" id="WP_188440815.1">
    <property type="nucleotide sequence ID" value="NZ_BMGK01000005.1"/>
</dbReference>
<dbReference type="InterPro" id="IPR025345">
    <property type="entry name" value="DUF4249"/>
</dbReference>
<dbReference type="Proteomes" id="UP000652231">
    <property type="component" value="Unassembled WGS sequence"/>
</dbReference>
<reference evidence="1" key="1">
    <citation type="journal article" date="2014" name="Int. J. Syst. Evol. Microbiol.">
        <title>Complete genome sequence of Corynebacterium casei LMG S-19264T (=DSM 44701T), isolated from a smear-ripened cheese.</title>
        <authorList>
            <consortium name="US DOE Joint Genome Institute (JGI-PGF)"/>
            <person name="Walter F."/>
            <person name="Albersmeier A."/>
            <person name="Kalinowski J."/>
            <person name="Ruckert C."/>
        </authorList>
    </citation>
    <scope>NUCLEOTIDE SEQUENCE</scope>
    <source>
        <strain evidence="1">CGMCC 1.12924</strain>
    </source>
</reference>
<accession>A0A8J2V962</accession>
<dbReference type="Pfam" id="PF14054">
    <property type="entry name" value="DUF4249"/>
    <property type="match status" value="1"/>
</dbReference>
<protein>
    <recommendedName>
        <fullName evidence="3">DUF4249 domain-containing protein</fullName>
    </recommendedName>
</protein>
<evidence type="ECO:0000313" key="2">
    <source>
        <dbReference type="Proteomes" id="UP000652231"/>
    </source>
</evidence>
<organism evidence="1 2">
    <name type="scientific">Planktosalinus lacus</name>
    <dbReference type="NCBI Taxonomy" id="1526573"/>
    <lineage>
        <taxon>Bacteria</taxon>
        <taxon>Pseudomonadati</taxon>
        <taxon>Bacteroidota</taxon>
        <taxon>Flavobacteriia</taxon>
        <taxon>Flavobacteriales</taxon>
        <taxon>Flavobacteriaceae</taxon>
        <taxon>Planktosalinus</taxon>
    </lineage>
</organism>
<proteinExistence type="predicted"/>